<dbReference type="AlphaFoldDB" id="A0A7J6X1C9"/>
<feature type="compositionally biased region" description="Basic and acidic residues" evidence="1">
    <location>
        <begin position="138"/>
        <end position="150"/>
    </location>
</feature>
<accession>A0A7J6X1C9</accession>
<feature type="region of interest" description="Disordered" evidence="1">
    <location>
        <begin position="426"/>
        <end position="449"/>
    </location>
</feature>
<gene>
    <name evidence="2" type="ORF">FRX31_006873</name>
</gene>
<dbReference type="EMBL" id="JABWDY010006648">
    <property type="protein sequence ID" value="KAF5203539.1"/>
    <property type="molecule type" value="Genomic_DNA"/>
</dbReference>
<name>A0A7J6X1C9_THATH</name>
<evidence type="ECO:0000313" key="2">
    <source>
        <dbReference type="EMBL" id="KAF5203539.1"/>
    </source>
</evidence>
<evidence type="ECO:0000313" key="3">
    <source>
        <dbReference type="Proteomes" id="UP000554482"/>
    </source>
</evidence>
<protein>
    <submittedName>
        <fullName evidence="2">Uncharacterized protein</fullName>
    </submittedName>
</protein>
<comment type="caution">
    <text evidence="2">The sequence shown here is derived from an EMBL/GenBank/DDBJ whole genome shotgun (WGS) entry which is preliminary data.</text>
</comment>
<organism evidence="2 3">
    <name type="scientific">Thalictrum thalictroides</name>
    <name type="common">Rue-anemone</name>
    <name type="synonym">Anemone thalictroides</name>
    <dbReference type="NCBI Taxonomy" id="46969"/>
    <lineage>
        <taxon>Eukaryota</taxon>
        <taxon>Viridiplantae</taxon>
        <taxon>Streptophyta</taxon>
        <taxon>Embryophyta</taxon>
        <taxon>Tracheophyta</taxon>
        <taxon>Spermatophyta</taxon>
        <taxon>Magnoliopsida</taxon>
        <taxon>Ranunculales</taxon>
        <taxon>Ranunculaceae</taxon>
        <taxon>Thalictroideae</taxon>
        <taxon>Thalictrum</taxon>
    </lineage>
</organism>
<evidence type="ECO:0000256" key="1">
    <source>
        <dbReference type="SAM" id="MobiDB-lite"/>
    </source>
</evidence>
<sequence>MSTNQLQKEYEFLMNSEGKSHHKDVFGSSFDGDLESDLVQDIEEDMAQRYGVEPLELIITRLARLKNQEIPVGNNEAGGVIHNPGNHGGVGIQGGKEKKTAELGNPSSKLGLKRGFLSPVRHDADQTKGIPNPSPSWKHADDPCHEESRKQQAGLTQPDLLVKGDGHTIARVDEPCSKGQDDAGSLFQSGSKAWGDRVNVEEEGNSNPTSERMKLVREVSCMAGTVGASSASSSTNYGGKDATGMGAYGVHSPKKSGSNVDLLKMFGNTTNKGNIQFGSFTVLGHSNATCPKNVQPKQQKGARVWLQKQGHEVCNEGNNSIEATERVINQPSNVGRDEDIPITLNAEATLQLKDVQRSNQGTIGEREGWEVPQRRHTCKARGDEATSQGIEPNLALDTTYEVMNKFSNLEVLSSKEEDQTIVLVDKGLSLGPQEQQDPSTLKDPGGLLE</sequence>
<keyword evidence="3" id="KW-1185">Reference proteome</keyword>
<dbReference type="Proteomes" id="UP000554482">
    <property type="component" value="Unassembled WGS sequence"/>
</dbReference>
<feature type="region of interest" description="Disordered" evidence="1">
    <location>
        <begin position="91"/>
        <end position="154"/>
    </location>
</feature>
<reference evidence="2 3" key="1">
    <citation type="submission" date="2020-06" db="EMBL/GenBank/DDBJ databases">
        <title>Transcriptomic and genomic resources for Thalictrum thalictroides and T. hernandezii: Facilitating candidate gene discovery in an emerging model plant lineage.</title>
        <authorList>
            <person name="Arias T."/>
            <person name="Riano-Pachon D.M."/>
            <person name="Di Stilio V.S."/>
        </authorList>
    </citation>
    <scope>NUCLEOTIDE SEQUENCE [LARGE SCALE GENOMIC DNA]</scope>
    <source>
        <strain evidence="3">cv. WT478/WT964</strain>
        <tissue evidence="2">Leaves</tissue>
    </source>
</reference>
<proteinExistence type="predicted"/>